<name>A0A2T2NWA3_CORCC</name>
<gene>
    <name evidence="1" type="ORF">BS50DRAFT_295018</name>
</gene>
<dbReference type="AlphaFoldDB" id="A0A2T2NWA3"/>
<protein>
    <submittedName>
        <fullName evidence="1">Uncharacterized protein</fullName>
    </submittedName>
</protein>
<evidence type="ECO:0000313" key="1">
    <source>
        <dbReference type="EMBL" id="PSN69712.1"/>
    </source>
</evidence>
<dbReference type="EMBL" id="KZ678132">
    <property type="protein sequence ID" value="PSN69712.1"/>
    <property type="molecule type" value="Genomic_DNA"/>
</dbReference>
<reference evidence="1 2" key="1">
    <citation type="journal article" date="2018" name="Front. Microbiol.">
        <title>Genome-Wide Analysis of Corynespora cassiicola Leaf Fall Disease Putative Effectors.</title>
        <authorList>
            <person name="Lopez D."/>
            <person name="Ribeiro S."/>
            <person name="Label P."/>
            <person name="Fumanal B."/>
            <person name="Venisse J.S."/>
            <person name="Kohler A."/>
            <person name="de Oliveira R.R."/>
            <person name="Labutti K."/>
            <person name="Lipzen A."/>
            <person name="Lail K."/>
            <person name="Bauer D."/>
            <person name="Ohm R.A."/>
            <person name="Barry K.W."/>
            <person name="Spatafora J."/>
            <person name="Grigoriev I.V."/>
            <person name="Martin F.M."/>
            <person name="Pujade-Renaud V."/>
        </authorList>
    </citation>
    <scope>NUCLEOTIDE SEQUENCE [LARGE SCALE GENOMIC DNA]</scope>
    <source>
        <strain evidence="1 2">Philippines</strain>
    </source>
</reference>
<keyword evidence="2" id="KW-1185">Reference proteome</keyword>
<accession>A0A2T2NWA3</accession>
<sequence>MYDGDKRWALSLRHPRRREQVVRLLKMRAWPPFVVIMRGSGKLMPKETHLDNPRRVGSCGTYEVGGVARIAKKGASNELLRMHVIRTPRFIREFRPGEQHVSIFAAELSVCKSANCHPTSPSALEIGGRNDIPLKPRRHASPSFVHPCGSCQGQTTEGFSSQFCEGNRSPRSCTAVHSVTDVM</sequence>
<evidence type="ECO:0000313" key="2">
    <source>
        <dbReference type="Proteomes" id="UP000240883"/>
    </source>
</evidence>
<proteinExistence type="predicted"/>
<dbReference type="Proteomes" id="UP000240883">
    <property type="component" value="Unassembled WGS sequence"/>
</dbReference>
<organism evidence="1 2">
    <name type="scientific">Corynespora cassiicola Philippines</name>
    <dbReference type="NCBI Taxonomy" id="1448308"/>
    <lineage>
        <taxon>Eukaryota</taxon>
        <taxon>Fungi</taxon>
        <taxon>Dikarya</taxon>
        <taxon>Ascomycota</taxon>
        <taxon>Pezizomycotina</taxon>
        <taxon>Dothideomycetes</taxon>
        <taxon>Pleosporomycetidae</taxon>
        <taxon>Pleosporales</taxon>
        <taxon>Corynesporascaceae</taxon>
        <taxon>Corynespora</taxon>
    </lineage>
</organism>